<dbReference type="InterPro" id="IPR008462">
    <property type="entry name" value="CsbD"/>
</dbReference>
<evidence type="ECO:0000313" key="4">
    <source>
        <dbReference type="Proteomes" id="UP000009220"/>
    </source>
</evidence>
<dbReference type="RefSeq" id="WP_014028759.1">
    <property type="nucleotide sequence ID" value="NC_015942.1"/>
</dbReference>
<dbReference type="KEGG" id="afi:Acife_1350"/>
<dbReference type="Proteomes" id="UP000009220">
    <property type="component" value="Chromosome"/>
</dbReference>
<dbReference type="AlphaFoldDB" id="G0JQH1"/>
<dbReference type="InterPro" id="IPR036629">
    <property type="entry name" value="YjbJ_sf"/>
</dbReference>
<dbReference type="Pfam" id="PF05532">
    <property type="entry name" value="CsbD"/>
    <property type="match status" value="1"/>
</dbReference>
<dbReference type="Gene3D" id="1.10.1470.10">
    <property type="entry name" value="YjbJ"/>
    <property type="match status" value="1"/>
</dbReference>
<reference evidence="3 4" key="1">
    <citation type="journal article" date="2011" name="J. Bacteriol.">
        <title>Draft genome of the psychrotolerant acidophile Acidithiobacillus ferrivorans SS3.</title>
        <authorList>
            <person name="Liljeqvist M."/>
            <person name="Valdes J."/>
            <person name="Holmes D.S."/>
            <person name="Dopson M."/>
        </authorList>
    </citation>
    <scope>NUCLEOTIDE SEQUENCE [LARGE SCALE GENOMIC DNA]</scope>
    <source>
        <strain evidence="3 4">SS3</strain>
    </source>
</reference>
<evidence type="ECO:0000256" key="1">
    <source>
        <dbReference type="ARBA" id="ARBA00009129"/>
    </source>
</evidence>
<dbReference type="STRING" id="743299.Acife_1350"/>
<accession>G0JQH1</accession>
<dbReference type="SUPFAM" id="SSF69047">
    <property type="entry name" value="Hypothetical protein YjbJ"/>
    <property type="match status" value="1"/>
</dbReference>
<comment type="similarity">
    <text evidence="1">Belongs to the UPF0337 (CsbD) family.</text>
</comment>
<proteinExistence type="inferred from homology"/>
<dbReference type="EMBL" id="CP002985">
    <property type="protein sequence ID" value="AEM47502.1"/>
    <property type="molecule type" value="Genomic_DNA"/>
</dbReference>
<dbReference type="eggNOG" id="COG3237">
    <property type="taxonomic scope" value="Bacteria"/>
</dbReference>
<sequence length="56" mass="6160">MNKDQIKGRMKTSTGAVKEVAGKILGDSQQESEGNLEKNLGKAQSVYGDFKEKMKK</sequence>
<gene>
    <name evidence="3" type="ORF">Acife_1350</name>
</gene>
<evidence type="ECO:0000313" key="3">
    <source>
        <dbReference type="EMBL" id="AEM47502.1"/>
    </source>
</evidence>
<protein>
    <submittedName>
        <fullName evidence="3">CsbD family protein</fullName>
    </submittedName>
</protein>
<name>G0JQH1_9PROT</name>
<feature type="domain" description="CsbD-like" evidence="2">
    <location>
        <begin position="4"/>
        <end position="56"/>
    </location>
</feature>
<evidence type="ECO:0000259" key="2">
    <source>
        <dbReference type="Pfam" id="PF05532"/>
    </source>
</evidence>
<dbReference type="HOGENOM" id="CLU_135567_3_3_6"/>
<organism evidence="3 4">
    <name type="scientific">Acidithiobacillus ferrivorans SS3</name>
    <dbReference type="NCBI Taxonomy" id="743299"/>
    <lineage>
        <taxon>Bacteria</taxon>
        <taxon>Pseudomonadati</taxon>
        <taxon>Pseudomonadota</taxon>
        <taxon>Acidithiobacillia</taxon>
        <taxon>Acidithiobacillales</taxon>
        <taxon>Acidithiobacillaceae</taxon>
        <taxon>Acidithiobacillus</taxon>
    </lineage>
</organism>